<dbReference type="PANTHER" id="PTHR36115:SF6">
    <property type="entry name" value="PROLINE-RICH ANTIGEN HOMOLOG"/>
    <property type="match status" value="1"/>
</dbReference>
<evidence type="ECO:0000256" key="3">
    <source>
        <dbReference type="ARBA" id="ARBA00022692"/>
    </source>
</evidence>
<gene>
    <name evidence="8" type="ORF">DX116_15125</name>
</gene>
<keyword evidence="4 6" id="KW-1133">Transmembrane helix</keyword>
<evidence type="ECO:0000256" key="2">
    <source>
        <dbReference type="ARBA" id="ARBA00022475"/>
    </source>
</evidence>
<comment type="caution">
    <text evidence="8">The sequence shown here is derived from an EMBL/GenBank/DDBJ whole genome shotgun (WGS) entry which is preliminary data.</text>
</comment>
<dbReference type="Proteomes" id="UP000265581">
    <property type="component" value="Unassembled WGS sequence"/>
</dbReference>
<feature type="transmembrane region" description="Helical" evidence="6">
    <location>
        <begin position="12"/>
        <end position="32"/>
    </location>
</feature>
<keyword evidence="3 6" id="KW-0812">Transmembrane</keyword>
<keyword evidence="2" id="KW-1003">Cell membrane</keyword>
<dbReference type="AlphaFoldDB" id="A0A371P3I7"/>
<feature type="transmembrane region" description="Helical" evidence="6">
    <location>
        <begin position="88"/>
        <end position="105"/>
    </location>
</feature>
<proteinExistence type="predicted"/>
<evidence type="ECO:0000313" key="9">
    <source>
        <dbReference type="Proteomes" id="UP000265581"/>
    </source>
</evidence>
<evidence type="ECO:0000256" key="6">
    <source>
        <dbReference type="SAM" id="Phobius"/>
    </source>
</evidence>
<sequence>MEIPSLMRRLGALLIDWIIAAFSAVTLAGVRYPPAPLDEDPSQTFIIIGFFVLEVGLLTGLVGCSIGKRLLGMRIENPDGRPIGVPRAILRTLLLCLVLPAIVMTDDKRGIHDLAAGSRVVKA</sequence>
<dbReference type="InterPro" id="IPR051791">
    <property type="entry name" value="Pra-immunoreactive"/>
</dbReference>
<evidence type="ECO:0000256" key="4">
    <source>
        <dbReference type="ARBA" id="ARBA00022989"/>
    </source>
</evidence>
<dbReference type="PANTHER" id="PTHR36115">
    <property type="entry name" value="PROLINE-RICH ANTIGEN HOMOLOG-RELATED"/>
    <property type="match status" value="1"/>
</dbReference>
<reference evidence="8 9" key="1">
    <citation type="submission" date="2018-08" db="EMBL/GenBank/DDBJ databases">
        <title>Aeromicrobium sp. M2KJ-4, whole genome shotgun sequence.</title>
        <authorList>
            <person name="Tuo L."/>
        </authorList>
    </citation>
    <scope>NUCLEOTIDE SEQUENCE [LARGE SCALE GENOMIC DNA]</scope>
    <source>
        <strain evidence="8 9">M2KJ-4</strain>
    </source>
</reference>
<feature type="domain" description="RDD" evidence="7">
    <location>
        <begin position="4"/>
        <end position="117"/>
    </location>
</feature>
<keyword evidence="5 6" id="KW-0472">Membrane</keyword>
<feature type="transmembrane region" description="Helical" evidence="6">
    <location>
        <begin position="44"/>
        <end position="67"/>
    </location>
</feature>
<dbReference type="EMBL" id="QUBR01000002">
    <property type="protein sequence ID" value="REK70465.1"/>
    <property type="molecule type" value="Genomic_DNA"/>
</dbReference>
<organism evidence="8 9">
    <name type="scientific">Aeromicrobium endophyticum</name>
    <dbReference type="NCBI Taxonomy" id="2292704"/>
    <lineage>
        <taxon>Bacteria</taxon>
        <taxon>Bacillati</taxon>
        <taxon>Actinomycetota</taxon>
        <taxon>Actinomycetes</taxon>
        <taxon>Propionibacteriales</taxon>
        <taxon>Nocardioidaceae</taxon>
        <taxon>Aeromicrobium</taxon>
    </lineage>
</organism>
<dbReference type="OrthoDB" id="5187110at2"/>
<accession>A0A371P3I7</accession>
<dbReference type="GO" id="GO:0005886">
    <property type="term" value="C:plasma membrane"/>
    <property type="evidence" value="ECO:0007669"/>
    <property type="project" value="UniProtKB-SubCell"/>
</dbReference>
<evidence type="ECO:0000256" key="1">
    <source>
        <dbReference type="ARBA" id="ARBA00004651"/>
    </source>
</evidence>
<dbReference type="Pfam" id="PF06271">
    <property type="entry name" value="RDD"/>
    <property type="match status" value="1"/>
</dbReference>
<dbReference type="InterPro" id="IPR010432">
    <property type="entry name" value="RDD"/>
</dbReference>
<evidence type="ECO:0000256" key="5">
    <source>
        <dbReference type="ARBA" id="ARBA00023136"/>
    </source>
</evidence>
<dbReference type="RefSeq" id="WP_119705058.1">
    <property type="nucleotide sequence ID" value="NZ_JBHSOI010000002.1"/>
</dbReference>
<protein>
    <submittedName>
        <fullName evidence="8">RDD family protein</fullName>
    </submittedName>
</protein>
<evidence type="ECO:0000259" key="7">
    <source>
        <dbReference type="Pfam" id="PF06271"/>
    </source>
</evidence>
<keyword evidence="9" id="KW-1185">Reference proteome</keyword>
<comment type="subcellular location">
    <subcellularLocation>
        <location evidence="1">Cell membrane</location>
        <topology evidence="1">Multi-pass membrane protein</topology>
    </subcellularLocation>
</comment>
<evidence type="ECO:0000313" key="8">
    <source>
        <dbReference type="EMBL" id="REK70465.1"/>
    </source>
</evidence>
<name>A0A371P3I7_9ACTN</name>